<evidence type="ECO:0000313" key="2">
    <source>
        <dbReference type="EMBL" id="RSU12098.1"/>
    </source>
</evidence>
<accession>A0A430AVL0</accession>
<dbReference type="RefSeq" id="WP_126813544.1">
    <property type="nucleotide sequence ID" value="NZ_NGKC01000006.1"/>
</dbReference>
<dbReference type="OrthoDB" id="7065254at2"/>
<dbReference type="GO" id="GO:0005737">
    <property type="term" value="C:cytoplasm"/>
    <property type="evidence" value="ECO:0007669"/>
    <property type="project" value="InterPro"/>
</dbReference>
<reference evidence="2 3" key="1">
    <citation type="submission" date="2017-05" db="EMBL/GenBank/DDBJ databases">
        <title>Vagococcus spp. assemblies.</title>
        <authorList>
            <person name="Gulvik C.A."/>
        </authorList>
    </citation>
    <scope>NUCLEOTIDE SEQUENCE [LARGE SCALE GENOMIC DNA]</scope>
    <source>
        <strain evidence="2 3">LMG 24798</strain>
    </source>
</reference>
<dbReference type="AlphaFoldDB" id="A0A430AVL0"/>
<dbReference type="GO" id="GO:0008982">
    <property type="term" value="F:protein-N(PI)-phosphohistidine-sugar phosphotransferase activity"/>
    <property type="evidence" value="ECO:0007669"/>
    <property type="project" value="InterPro"/>
</dbReference>
<proteinExistence type="predicted"/>
<dbReference type="PANTHER" id="PTHR40398:SF1">
    <property type="entry name" value="PTS SYSTEM GLUCITOL_SORBITOL-SPECIFIC EIIA COMPONENT"/>
    <property type="match status" value="1"/>
</dbReference>
<keyword evidence="3" id="KW-1185">Reference proteome</keyword>
<comment type="caution">
    <text evidence="1">Lacks conserved residue(s) required for the propagation of feature annotation.</text>
</comment>
<dbReference type="Proteomes" id="UP000286773">
    <property type="component" value="Unassembled WGS sequence"/>
</dbReference>
<dbReference type="Pfam" id="PF03829">
    <property type="entry name" value="PTSIIA_gutA"/>
    <property type="match status" value="1"/>
</dbReference>
<dbReference type="EMBL" id="NGKC01000006">
    <property type="protein sequence ID" value="RSU12098.1"/>
    <property type="molecule type" value="Genomic_DNA"/>
</dbReference>
<dbReference type="Gene3D" id="2.40.33.40">
    <property type="entry name" value="Phosphotransferase system, glucitol/sorbitol-specific IIA component"/>
    <property type="match status" value="1"/>
</dbReference>
<dbReference type="PROSITE" id="PS51097">
    <property type="entry name" value="PTS_EIIA_TYPE_5"/>
    <property type="match status" value="1"/>
</dbReference>
<name>A0A430AVL0_9ENTE</name>
<protein>
    <submittedName>
        <fullName evidence="2">PTS sorbitol transporter subunit IIA</fullName>
    </submittedName>
</protein>
<gene>
    <name evidence="2" type="ORF">CBF27_06640</name>
</gene>
<dbReference type="PANTHER" id="PTHR40398">
    <property type="entry name" value="PTS SYSTEM GLUCITOL/SORBITOL-SPECIFIC EIIA COMPONENT"/>
    <property type="match status" value="1"/>
</dbReference>
<comment type="caution">
    <text evidence="2">The sequence shown here is derived from an EMBL/GenBank/DDBJ whole genome shotgun (WGS) entry which is preliminary data.</text>
</comment>
<sequence length="122" mass="13524">MLTSIVREIGPQALDAKDKMLILFDDKATDMLKQFSVIQKFNSDEPVDLTVGDKIMFDRQAYTIKHVGPVANEHLNSMGHVSLVFGKVPEEDLLANGLYLEPFELPVVNEGTVISYSQNGGK</sequence>
<dbReference type="InterPro" id="IPR036665">
    <property type="entry name" value="PTS_IIA_glucitol/sorbitol_sf"/>
</dbReference>
<organism evidence="2 3">
    <name type="scientific">Vagococcus acidifermentans</name>
    <dbReference type="NCBI Taxonomy" id="564710"/>
    <lineage>
        <taxon>Bacteria</taxon>
        <taxon>Bacillati</taxon>
        <taxon>Bacillota</taxon>
        <taxon>Bacilli</taxon>
        <taxon>Lactobacillales</taxon>
        <taxon>Enterococcaceae</taxon>
        <taxon>Vagococcus</taxon>
    </lineage>
</organism>
<dbReference type="GO" id="GO:0009401">
    <property type="term" value="P:phosphoenolpyruvate-dependent sugar phosphotransferase system"/>
    <property type="evidence" value="ECO:0007669"/>
    <property type="project" value="InterPro"/>
</dbReference>
<evidence type="ECO:0000256" key="1">
    <source>
        <dbReference type="PROSITE-ProRule" id="PRU00420"/>
    </source>
</evidence>
<dbReference type="SUPFAM" id="SSF141530">
    <property type="entry name" value="PTSIIA/GutA-like"/>
    <property type="match status" value="1"/>
</dbReference>
<dbReference type="InterPro" id="IPR004716">
    <property type="entry name" value="PTS_IIA_glucitol/sorbitol-sp"/>
</dbReference>
<evidence type="ECO:0000313" key="3">
    <source>
        <dbReference type="Proteomes" id="UP000286773"/>
    </source>
</evidence>
<dbReference type="GO" id="GO:0016301">
    <property type="term" value="F:kinase activity"/>
    <property type="evidence" value="ECO:0007669"/>
    <property type="project" value="TreeGrafter"/>
</dbReference>